<accession>A0ABW8UZP6</accession>
<dbReference type="RefSeq" id="WP_407594458.1">
    <property type="nucleotide sequence ID" value="NZ_JBHDIY010000004.1"/>
</dbReference>
<dbReference type="InterPro" id="IPR001509">
    <property type="entry name" value="Epimerase_deHydtase"/>
</dbReference>
<evidence type="ECO:0000313" key="5">
    <source>
        <dbReference type="Proteomes" id="UP001627408"/>
    </source>
</evidence>
<evidence type="ECO:0000259" key="3">
    <source>
        <dbReference type="Pfam" id="PF01370"/>
    </source>
</evidence>
<dbReference type="PANTHER" id="PTHR43103">
    <property type="entry name" value="NUCLEOSIDE-DIPHOSPHATE-SUGAR EPIMERASE"/>
    <property type="match status" value="1"/>
</dbReference>
<dbReference type="Proteomes" id="UP001627408">
    <property type="component" value="Unassembled WGS sequence"/>
</dbReference>
<evidence type="ECO:0000313" key="4">
    <source>
        <dbReference type="EMBL" id="MFL4472295.1"/>
    </source>
</evidence>
<sequence>MINEVANKRVVWITGAAGFLGQELARQIGAEPGTVCCGLGRGASPQPDMHHVEAGDISVGALDRLLARTGPPDAIYHLAGGSSVGRSLADPMLDFTNSVHSAAVLFQWVSDNAPKARVLVASSAAVYGADYTAPITESSALCPISPYGWHKKMVEDLAVLWHQHSDLDVLPVRIFSLFWTWTSQTIVLGYCGAASHGRARDQTHGQWQ</sequence>
<dbReference type="PANTHER" id="PTHR43103:SF3">
    <property type="entry name" value="ADP-L-GLYCERO-D-MANNO-HEPTOSE-6-EPIMERASE"/>
    <property type="match status" value="1"/>
</dbReference>
<keyword evidence="1" id="KW-0521">NADP</keyword>
<keyword evidence="2" id="KW-0119">Carbohydrate metabolism</keyword>
<dbReference type="EMBL" id="JBHDIY010000004">
    <property type="protein sequence ID" value="MFL4472295.1"/>
    <property type="molecule type" value="Genomic_DNA"/>
</dbReference>
<dbReference type="Gene3D" id="3.40.50.720">
    <property type="entry name" value="NAD(P)-binding Rossmann-like Domain"/>
    <property type="match status" value="1"/>
</dbReference>
<proteinExistence type="predicted"/>
<dbReference type="SUPFAM" id="SSF51735">
    <property type="entry name" value="NAD(P)-binding Rossmann-fold domains"/>
    <property type="match status" value="1"/>
</dbReference>
<reference evidence="4 5" key="1">
    <citation type="submission" date="2024-08" db="EMBL/GenBank/DDBJ databases">
        <title>Tateyamaria sp. nov., isolated from marine algae.</title>
        <authorList>
            <person name="Choi B.J."/>
            <person name="Kim J.M."/>
            <person name="Lee J.K."/>
            <person name="Choi D.G."/>
            <person name="Bayburt H."/>
            <person name="Baek J.H."/>
            <person name="Han D.M."/>
            <person name="Jeon C.O."/>
        </authorList>
    </citation>
    <scope>NUCLEOTIDE SEQUENCE [LARGE SCALE GENOMIC DNA]</scope>
    <source>
        <strain evidence="4 5">KMU-156</strain>
    </source>
</reference>
<name>A0ABW8UZP6_9RHOB</name>
<keyword evidence="5" id="KW-1185">Reference proteome</keyword>
<gene>
    <name evidence="4" type="ORF">ACERZ8_21315</name>
</gene>
<dbReference type="InterPro" id="IPR036291">
    <property type="entry name" value="NAD(P)-bd_dom_sf"/>
</dbReference>
<protein>
    <submittedName>
        <fullName evidence="4">NAD-dependent epimerase/dehydratase family protein</fullName>
    </submittedName>
</protein>
<evidence type="ECO:0000256" key="1">
    <source>
        <dbReference type="ARBA" id="ARBA00022857"/>
    </source>
</evidence>
<dbReference type="Pfam" id="PF01370">
    <property type="entry name" value="Epimerase"/>
    <property type="match status" value="1"/>
</dbReference>
<comment type="caution">
    <text evidence="4">The sequence shown here is derived from an EMBL/GenBank/DDBJ whole genome shotgun (WGS) entry which is preliminary data.</text>
</comment>
<dbReference type="CDD" id="cd08946">
    <property type="entry name" value="SDR_e"/>
    <property type="match status" value="1"/>
</dbReference>
<feature type="domain" description="NAD-dependent epimerase/dehydratase" evidence="3">
    <location>
        <begin position="12"/>
        <end position="178"/>
    </location>
</feature>
<organism evidence="4 5">
    <name type="scientific">Tateyamaria armeniaca</name>
    <dbReference type="NCBI Taxonomy" id="2518930"/>
    <lineage>
        <taxon>Bacteria</taxon>
        <taxon>Pseudomonadati</taxon>
        <taxon>Pseudomonadota</taxon>
        <taxon>Alphaproteobacteria</taxon>
        <taxon>Rhodobacterales</taxon>
        <taxon>Roseobacteraceae</taxon>
        <taxon>Tateyamaria</taxon>
    </lineage>
</organism>
<evidence type="ECO:0000256" key="2">
    <source>
        <dbReference type="ARBA" id="ARBA00023277"/>
    </source>
</evidence>